<name>A0ACC1HQC9_9FUNG</name>
<proteinExistence type="predicted"/>
<keyword evidence="2" id="KW-1185">Reference proteome</keyword>
<feature type="non-terminal residue" evidence="1">
    <location>
        <position position="262"/>
    </location>
</feature>
<organism evidence="1 2">
    <name type="scientific">Spiromyces aspiralis</name>
    <dbReference type="NCBI Taxonomy" id="68401"/>
    <lineage>
        <taxon>Eukaryota</taxon>
        <taxon>Fungi</taxon>
        <taxon>Fungi incertae sedis</taxon>
        <taxon>Zoopagomycota</taxon>
        <taxon>Kickxellomycotina</taxon>
        <taxon>Kickxellomycetes</taxon>
        <taxon>Kickxellales</taxon>
        <taxon>Kickxellaceae</taxon>
        <taxon>Spiromyces</taxon>
    </lineage>
</organism>
<evidence type="ECO:0000313" key="1">
    <source>
        <dbReference type="EMBL" id="KAJ1676564.1"/>
    </source>
</evidence>
<evidence type="ECO:0000313" key="2">
    <source>
        <dbReference type="Proteomes" id="UP001145114"/>
    </source>
</evidence>
<gene>
    <name evidence="1" type="ORF">EV182_007945</name>
</gene>
<feature type="non-terminal residue" evidence="1">
    <location>
        <position position="1"/>
    </location>
</feature>
<dbReference type="EMBL" id="JAMZIH010003881">
    <property type="protein sequence ID" value="KAJ1676564.1"/>
    <property type="molecule type" value="Genomic_DNA"/>
</dbReference>
<accession>A0ACC1HQC9</accession>
<comment type="caution">
    <text evidence="1">The sequence shown here is derived from an EMBL/GenBank/DDBJ whole genome shotgun (WGS) entry which is preliminary data.</text>
</comment>
<protein>
    <submittedName>
        <fullName evidence="1">Uncharacterized protein</fullName>
    </submittedName>
</protein>
<reference evidence="1" key="1">
    <citation type="submission" date="2022-06" db="EMBL/GenBank/DDBJ databases">
        <title>Phylogenomic reconstructions and comparative analyses of Kickxellomycotina fungi.</title>
        <authorList>
            <person name="Reynolds N.K."/>
            <person name="Stajich J.E."/>
            <person name="Barry K."/>
            <person name="Grigoriev I.V."/>
            <person name="Crous P."/>
            <person name="Smith M.E."/>
        </authorList>
    </citation>
    <scope>NUCLEOTIDE SEQUENCE</scope>
    <source>
        <strain evidence="1">RSA 2271</strain>
    </source>
</reference>
<sequence length="262" mass="29827">GQGATDHQINYLEERRVRIESAKTDWVEEIESEQRKGAYTLTEFGLQLGKDYPGQLVLILLFDVVRRCDFSKMGEAGWSNLLELIYLLVNADLLPLHSLRISDKWMGESTLPRRDMLYRWERDYSLGRPYYVGHSACWQKQPSSAGGSGTKMQGGGLFSALSMYFGGGDADPGRATQPAIRWENTIPRRYLVEFIKRGKQCVEVSDFESYLDSWDMLEDNSLKEMVRRIVEWFPASLAVTPTDCSIAEPGREKDQTITTTTS</sequence>
<dbReference type="Proteomes" id="UP001145114">
    <property type="component" value="Unassembled WGS sequence"/>
</dbReference>